<feature type="region of interest" description="Disordered" evidence="8">
    <location>
        <begin position="40"/>
        <end position="59"/>
    </location>
</feature>
<dbReference type="EMBL" id="BMKF01000001">
    <property type="protein sequence ID" value="GGB65597.1"/>
    <property type="molecule type" value="Genomic_DNA"/>
</dbReference>
<dbReference type="PRINTS" id="PR00073">
    <property type="entry name" value="COPRGNOXDASE"/>
</dbReference>
<keyword evidence="6" id="KW-0350">Heme biosynthesis</keyword>
<dbReference type="PANTHER" id="PTHR10755">
    <property type="entry name" value="COPROPORPHYRINOGEN III OXIDASE, MITOCHONDRIAL"/>
    <property type="match status" value="1"/>
</dbReference>
<dbReference type="RefSeq" id="WP_084394511.1">
    <property type="nucleotide sequence ID" value="NZ_BMKF01000001.1"/>
</dbReference>
<gene>
    <name evidence="9" type="primary">hemF</name>
    <name evidence="9" type="ORF">GCM10011503_13020</name>
</gene>
<organism evidence="9 10">
    <name type="scientific">Henriciella pelagia</name>
    <dbReference type="NCBI Taxonomy" id="1977912"/>
    <lineage>
        <taxon>Bacteria</taxon>
        <taxon>Pseudomonadati</taxon>
        <taxon>Pseudomonadota</taxon>
        <taxon>Alphaproteobacteria</taxon>
        <taxon>Hyphomonadales</taxon>
        <taxon>Hyphomonadaceae</taxon>
        <taxon>Henriciella</taxon>
    </lineage>
</organism>
<dbReference type="InterPro" id="IPR018375">
    <property type="entry name" value="Coprogen_oxidase_CS"/>
</dbReference>
<dbReference type="SUPFAM" id="SSF102886">
    <property type="entry name" value="Coproporphyrinogen III oxidase"/>
    <property type="match status" value="1"/>
</dbReference>
<dbReference type="Proteomes" id="UP000628854">
    <property type="component" value="Unassembled WGS sequence"/>
</dbReference>
<name>A0ABQ1JG78_9PROT</name>
<evidence type="ECO:0000256" key="2">
    <source>
        <dbReference type="ARBA" id="ARBA00010644"/>
    </source>
</evidence>
<dbReference type="EC" id="1.3.3.3" evidence="4"/>
<dbReference type="Pfam" id="PF01218">
    <property type="entry name" value="Coprogen_oxidas"/>
    <property type="match status" value="1"/>
</dbReference>
<evidence type="ECO:0000313" key="10">
    <source>
        <dbReference type="Proteomes" id="UP000628854"/>
    </source>
</evidence>
<comment type="similarity">
    <text evidence="2">Belongs to the aerobic coproporphyrinogen-III oxidase family.</text>
</comment>
<comment type="caution">
    <text evidence="9">The sequence shown here is derived from an EMBL/GenBank/DDBJ whole genome shotgun (WGS) entry which is preliminary data.</text>
</comment>
<dbReference type="InterPro" id="IPR036406">
    <property type="entry name" value="Coprogen_oxidase_aer_sf"/>
</dbReference>
<sequence length="294" mass="33283">MSDTLLETRKTKAKAWFESLQADIMSRFEALEREARSPLYKGEPGTFEKTPWTRGDGSEDLGGGTMAIMKGKLFEKVGVHVSCVYGSFSEAFAAQIPGADKSGGKFWASGISLIAHMHSPRVPAVHMNTRMLVTSESWFGGGGDLTPLLDDQRQDDFPDTLDFHAAFKACCDRHDPEYYPRMKRQCDEYFHLAHRGEPRGTGGIFYDRHNTGDWDADFAFTQDVGRTFADIYPELVRRRMVESWTPEEREEQLIRRGRYVEFNLLYDRGTTFGLKTGGNVNSILSSMPPVVKWP</sequence>
<proteinExistence type="inferred from homology"/>
<comment type="subunit">
    <text evidence="3">Homodimer.</text>
</comment>
<keyword evidence="7" id="KW-0627">Porphyrin biosynthesis</keyword>
<reference evidence="10" key="1">
    <citation type="journal article" date="2019" name="Int. J. Syst. Evol. Microbiol.">
        <title>The Global Catalogue of Microorganisms (GCM) 10K type strain sequencing project: providing services to taxonomists for standard genome sequencing and annotation.</title>
        <authorList>
            <consortium name="The Broad Institute Genomics Platform"/>
            <consortium name="The Broad Institute Genome Sequencing Center for Infectious Disease"/>
            <person name="Wu L."/>
            <person name="Ma J."/>
        </authorList>
    </citation>
    <scope>NUCLEOTIDE SEQUENCE [LARGE SCALE GENOMIC DNA]</scope>
    <source>
        <strain evidence="10">CGMCC 1.15928</strain>
    </source>
</reference>
<comment type="pathway">
    <text evidence="1">Porphyrin-containing compound metabolism; protoporphyrin-IX biosynthesis; protoporphyrinogen-IX from coproporphyrinogen-III (O2 route): step 1/1.</text>
</comment>
<keyword evidence="5" id="KW-0560">Oxidoreductase</keyword>
<evidence type="ECO:0000256" key="7">
    <source>
        <dbReference type="ARBA" id="ARBA00023244"/>
    </source>
</evidence>
<dbReference type="PIRSF" id="PIRSF000166">
    <property type="entry name" value="Coproporphyri_ox"/>
    <property type="match status" value="1"/>
</dbReference>
<evidence type="ECO:0000256" key="5">
    <source>
        <dbReference type="ARBA" id="ARBA00023002"/>
    </source>
</evidence>
<evidence type="ECO:0000313" key="9">
    <source>
        <dbReference type="EMBL" id="GGB65597.1"/>
    </source>
</evidence>
<dbReference type="Gene3D" id="3.40.1500.10">
    <property type="entry name" value="Coproporphyrinogen III oxidase, aerobic"/>
    <property type="match status" value="1"/>
</dbReference>
<accession>A0ABQ1JG78</accession>
<evidence type="ECO:0000256" key="4">
    <source>
        <dbReference type="ARBA" id="ARBA00012869"/>
    </source>
</evidence>
<keyword evidence="10" id="KW-1185">Reference proteome</keyword>
<dbReference type="InterPro" id="IPR001260">
    <property type="entry name" value="Coprogen_oxidase_aer"/>
</dbReference>
<evidence type="ECO:0000256" key="8">
    <source>
        <dbReference type="SAM" id="MobiDB-lite"/>
    </source>
</evidence>
<dbReference type="PANTHER" id="PTHR10755:SF0">
    <property type="entry name" value="OXYGEN-DEPENDENT COPROPORPHYRINOGEN-III OXIDASE, MITOCHONDRIAL"/>
    <property type="match status" value="1"/>
</dbReference>
<protein>
    <recommendedName>
        <fullName evidence="4">coproporphyrinogen oxidase</fullName>
        <ecNumber evidence="4">1.3.3.3</ecNumber>
    </recommendedName>
</protein>
<dbReference type="NCBIfam" id="NF003727">
    <property type="entry name" value="PRK05330.1"/>
    <property type="match status" value="1"/>
</dbReference>
<evidence type="ECO:0000256" key="6">
    <source>
        <dbReference type="ARBA" id="ARBA00023133"/>
    </source>
</evidence>
<dbReference type="PROSITE" id="PS01021">
    <property type="entry name" value="COPROGEN_OXIDASE"/>
    <property type="match status" value="1"/>
</dbReference>
<evidence type="ECO:0000256" key="1">
    <source>
        <dbReference type="ARBA" id="ARBA00005168"/>
    </source>
</evidence>
<evidence type="ECO:0000256" key="3">
    <source>
        <dbReference type="ARBA" id="ARBA00011738"/>
    </source>
</evidence>